<dbReference type="Proteomes" id="UP000036458">
    <property type="component" value="Chromosome"/>
</dbReference>
<feature type="compositionally biased region" description="Polar residues" evidence="1">
    <location>
        <begin position="174"/>
        <end position="193"/>
    </location>
</feature>
<reference evidence="3 4" key="1">
    <citation type="submission" date="2015-01" db="EMBL/GenBank/DDBJ databases">
        <title>Rufibacter sp./DG31D/ whole genome sequencing.</title>
        <authorList>
            <person name="Kim M.K."/>
            <person name="Srinivasan S."/>
            <person name="Lee J.-J."/>
        </authorList>
    </citation>
    <scope>NUCLEOTIDE SEQUENCE [LARGE SCALE GENOMIC DNA]</scope>
    <source>
        <strain evidence="3 4">DG31D</strain>
    </source>
</reference>
<feature type="region of interest" description="Disordered" evidence="1">
    <location>
        <begin position="218"/>
        <end position="239"/>
    </location>
</feature>
<feature type="transmembrane region" description="Helical" evidence="2">
    <location>
        <begin position="62"/>
        <end position="82"/>
    </location>
</feature>
<accession>A0A0H4W508</accession>
<keyword evidence="2" id="KW-0472">Membrane</keyword>
<organism evidence="3 4">
    <name type="scientific">Rufibacter radiotolerans</name>
    <dbReference type="NCBI Taxonomy" id="1379910"/>
    <lineage>
        <taxon>Bacteria</taxon>
        <taxon>Pseudomonadati</taxon>
        <taxon>Bacteroidota</taxon>
        <taxon>Cytophagia</taxon>
        <taxon>Cytophagales</taxon>
        <taxon>Hymenobacteraceae</taxon>
        <taxon>Rufibacter</taxon>
    </lineage>
</organism>
<proteinExistence type="predicted"/>
<dbReference type="RefSeq" id="WP_048920392.1">
    <property type="nucleotide sequence ID" value="NZ_CP010777.1"/>
</dbReference>
<evidence type="ECO:0000313" key="4">
    <source>
        <dbReference type="Proteomes" id="UP000036458"/>
    </source>
</evidence>
<feature type="compositionally biased region" description="Low complexity" evidence="1">
    <location>
        <begin position="218"/>
        <end position="232"/>
    </location>
</feature>
<name>A0A0H4W508_9BACT</name>
<dbReference type="EMBL" id="CP010777">
    <property type="protein sequence ID" value="AKQ45511.1"/>
    <property type="molecule type" value="Genomic_DNA"/>
</dbReference>
<feature type="region of interest" description="Disordered" evidence="1">
    <location>
        <begin position="1"/>
        <end position="24"/>
    </location>
</feature>
<protein>
    <submittedName>
        <fullName evidence="3">Uncharacterized protein</fullName>
    </submittedName>
</protein>
<feature type="region of interest" description="Disordered" evidence="1">
    <location>
        <begin position="152"/>
        <end position="202"/>
    </location>
</feature>
<gene>
    <name evidence="3" type="ORF">TH63_07410</name>
</gene>
<evidence type="ECO:0000256" key="2">
    <source>
        <dbReference type="SAM" id="Phobius"/>
    </source>
</evidence>
<dbReference type="AlphaFoldDB" id="A0A0H4W508"/>
<keyword evidence="2" id="KW-1133">Transmembrane helix</keyword>
<feature type="compositionally biased region" description="Basic and acidic residues" evidence="1">
    <location>
        <begin position="1"/>
        <end position="15"/>
    </location>
</feature>
<evidence type="ECO:0000313" key="3">
    <source>
        <dbReference type="EMBL" id="AKQ45511.1"/>
    </source>
</evidence>
<evidence type="ECO:0000256" key="1">
    <source>
        <dbReference type="SAM" id="MobiDB-lite"/>
    </source>
</evidence>
<keyword evidence="4" id="KW-1185">Reference proteome</keyword>
<dbReference type="KEGG" id="ruf:TH63_07410"/>
<sequence>MSAEDLDKLFRDKLKNNPVAPSSEAWERLQARMQQTGADATPNPFMVPAQPQEKEERKPVMMWYYSAAAAAVTLLLSVGLWVNRDNLDLGQASGPVATVQVPTTKPKEVITPLEDLTQKPAQVEENIQQETEAQNPAVTQPERMASATMNAYPQEAKEESKSPVKLQKKAPKTQPLQNTQAAESSMMASNTSVKRTEGVTPAPEDESLEIIVKLDNSQATTSTALASTTIADTPDEEEKRSAGRVVKSIFKQVKHLRDGEKISREELGIPKHTFALETRIGNKRISKTIEL</sequence>
<dbReference type="OrthoDB" id="849204at2"/>
<dbReference type="PATRIC" id="fig|1379910.4.peg.1623"/>
<keyword evidence="2" id="KW-0812">Transmembrane</keyword>